<feature type="domain" description="Protein kinase" evidence="7">
    <location>
        <begin position="26"/>
        <end position="283"/>
    </location>
</feature>
<sequence length="483" mass="59323">MNLYIFQKQNKKRIQDKVHLQKFIQFKIYVHVKNKIFKNQNKKKYIEKIHAMKVYNKQHLKHQNIILKSLMERNILKNNTSPFIVTLYYAFQAKQNLYLITELVFGGDLYRHLQKFQKFDEEKVTFYASQIVMALECLHQQNIIYRDLKLENILLEIDGYIKLTDFGLSKDQIKNNDLTYTFCGTPEYMAPEQINNNGHNKMCDFWQLGILIYELLCGKTPFWSSENRYKKDQIYINILNGKYQFPHHLSENAKNIIYFLLQTDFKKRLGYNGFQEIKNHPFFQNIDWDLIYKKQIKAPYIPPMRGPIDLQNFNPVFCYYIYFYLFKFFNLIVYYTLFKFFFCLKQDKIFLYIYFLIRNIQKITNMKFKMKLLLKILMMNIIKDFLILKVRIQRYEFHFFLNYYINLISFYFIFKENYKQYILNKIELVIKIYIYIIQNIPILFPNSAIYKKKKYKQYKKYKKKENILNKKIQIYIIQLKQKQ</sequence>
<dbReference type="EC" id="2.7.11.11" evidence="9"/>
<evidence type="ECO:0000256" key="3">
    <source>
        <dbReference type="ARBA" id="ARBA00022741"/>
    </source>
</evidence>
<dbReference type="Gene3D" id="1.10.510.10">
    <property type="entry name" value="Transferase(Phosphotransferase) domain 1"/>
    <property type="match status" value="1"/>
</dbReference>
<dbReference type="EC" id="1.6.5.3" evidence="9"/>
<dbReference type="Pfam" id="PF00069">
    <property type="entry name" value="Pkinase"/>
    <property type="match status" value="1"/>
</dbReference>
<dbReference type="InParanoid" id="G0QU78"/>
<keyword evidence="9" id="KW-0560">Oxidoreductase</keyword>
<dbReference type="InterPro" id="IPR011009">
    <property type="entry name" value="Kinase-like_dom_sf"/>
</dbReference>
<dbReference type="InterPro" id="IPR045270">
    <property type="entry name" value="STKc_AGC"/>
</dbReference>
<keyword evidence="5" id="KW-0067">ATP-binding</keyword>
<keyword evidence="10" id="KW-1185">Reference proteome</keyword>
<keyword evidence="4 9" id="KW-0418">Kinase</keyword>
<dbReference type="GO" id="GO:0004691">
    <property type="term" value="F:cAMP-dependent protein kinase activity"/>
    <property type="evidence" value="ECO:0007669"/>
    <property type="project" value="UniProtKB-EC"/>
</dbReference>
<keyword evidence="6" id="KW-0812">Transmembrane</keyword>
<evidence type="ECO:0000259" key="7">
    <source>
        <dbReference type="PROSITE" id="PS50011"/>
    </source>
</evidence>
<dbReference type="InterPro" id="IPR000961">
    <property type="entry name" value="AGC-kinase_C"/>
</dbReference>
<evidence type="ECO:0000256" key="6">
    <source>
        <dbReference type="SAM" id="Phobius"/>
    </source>
</evidence>
<evidence type="ECO:0000259" key="8">
    <source>
        <dbReference type="PROSITE" id="PS51285"/>
    </source>
</evidence>
<keyword evidence="3" id="KW-0547">Nucleotide-binding</keyword>
<feature type="transmembrane region" description="Helical" evidence="6">
    <location>
        <begin position="397"/>
        <end position="414"/>
    </location>
</feature>
<dbReference type="GO" id="GO:0005524">
    <property type="term" value="F:ATP binding"/>
    <property type="evidence" value="ECO:0007669"/>
    <property type="project" value="UniProtKB-KW"/>
</dbReference>
<evidence type="ECO:0000256" key="5">
    <source>
        <dbReference type="ARBA" id="ARBA00022840"/>
    </source>
</evidence>
<accession>G0QU78</accession>
<dbReference type="PROSITE" id="PS00108">
    <property type="entry name" value="PROTEIN_KINASE_ST"/>
    <property type="match status" value="1"/>
</dbReference>
<reference evidence="9 10" key="1">
    <citation type="submission" date="2011-07" db="EMBL/GenBank/DDBJ databases">
        <authorList>
            <person name="Coyne R."/>
            <person name="Brami D."/>
            <person name="Johnson J."/>
            <person name="Hostetler J."/>
            <person name="Hannick L."/>
            <person name="Clark T."/>
            <person name="Cassidy-Hanley D."/>
            <person name="Inman J."/>
        </authorList>
    </citation>
    <scope>NUCLEOTIDE SEQUENCE [LARGE SCALE GENOMIC DNA]</scope>
    <source>
        <strain evidence="9 10">G5</strain>
    </source>
</reference>
<evidence type="ECO:0000256" key="1">
    <source>
        <dbReference type="ARBA" id="ARBA00022527"/>
    </source>
</evidence>
<organism evidence="9 10">
    <name type="scientific">Ichthyophthirius multifiliis</name>
    <name type="common">White spot disease agent</name>
    <name type="synonym">Ich</name>
    <dbReference type="NCBI Taxonomy" id="5932"/>
    <lineage>
        <taxon>Eukaryota</taxon>
        <taxon>Sar</taxon>
        <taxon>Alveolata</taxon>
        <taxon>Ciliophora</taxon>
        <taxon>Intramacronucleata</taxon>
        <taxon>Oligohymenophorea</taxon>
        <taxon>Hymenostomatida</taxon>
        <taxon>Ophryoglenina</taxon>
        <taxon>Ichthyophthirius</taxon>
    </lineage>
</organism>
<dbReference type="eggNOG" id="KOG0598">
    <property type="taxonomic scope" value="Eukaryota"/>
</dbReference>
<dbReference type="PROSITE" id="PS50011">
    <property type="entry name" value="PROTEIN_KINASE_DOM"/>
    <property type="match status" value="1"/>
</dbReference>
<evidence type="ECO:0000256" key="2">
    <source>
        <dbReference type="ARBA" id="ARBA00022679"/>
    </source>
</evidence>
<gene>
    <name evidence="9" type="ORF">IMG5_115480</name>
</gene>
<dbReference type="Gene3D" id="3.30.200.20">
    <property type="entry name" value="Phosphorylase Kinase, domain 1"/>
    <property type="match status" value="1"/>
</dbReference>
<dbReference type="CDD" id="cd05123">
    <property type="entry name" value="STKc_AGC"/>
    <property type="match status" value="1"/>
</dbReference>
<evidence type="ECO:0000313" key="10">
    <source>
        <dbReference type="Proteomes" id="UP000008983"/>
    </source>
</evidence>
<dbReference type="AlphaFoldDB" id="G0QU78"/>
<feature type="transmembrane region" description="Helical" evidence="6">
    <location>
        <begin position="426"/>
        <end position="444"/>
    </location>
</feature>
<dbReference type="SMART" id="SM00133">
    <property type="entry name" value="S_TK_X"/>
    <property type="match status" value="1"/>
</dbReference>
<dbReference type="PANTHER" id="PTHR24351">
    <property type="entry name" value="RIBOSOMAL PROTEIN S6 KINASE"/>
    <property type="match status" value="1"/>
</dbReference>
<dbReference type="InterPro" id="IPR000719">
    <property type="entry name" value="Prot_kinase_dom"/>
</dbReference>
<feature type="transmembrane region" description="Helical" evidence="6">
    <location>
        <begin position="319"/>
        <end position="338"/>
    </location>
</feature>
<name>G0QU78_ICHMU</name>
<dbReference type="FunFam" id="1.10.510.10:FF:000008">
    <property type="entry name" value="Non-specific serine/threonine protein kinase"/>
    <property type="match status" value="1"/>
</dbReference>
<dbReference type="OrthoDB" id="63267at2759"/>
<dbReference type="STRING" id="857967.G0QU78"/>
<dbReference type="SMART" id="SM00220">
    <property type="entry name" value="S_TKc"/>
    <property type="match status" value="1"/>
</dbReference>
<evidence type="ECO:0000256" key="4">
    <source>
        <dbReference type="ARBA" id="ARBA00022777"/>
    </source>
</evidence>
<dbReference type="EMBL" id="GL983904">
    <property type="protein sequence ID" value="EGR31215.1"/>
    <property type="molecule type" value="Genomic_DNA"/>
</dbReference>
<dbReference type="GeneID" id="14907358"/>
<protein>
    <submittedName>
        <fullName evidence="9">Protein kinase, putative</fullName>
        <ecNumber evidence="9">1.6.5.3</ecNumber>
        <ecNumber evidence="9">2.7.11.11</ecNumber>
    </submittedName>
</protein>
<evidence type="ECO:0000313" key="9">
    <source>
        <dbReference type="EMBL" id="EGR31215.1"/>
    </source>
</evidence>
<dbReference type="GO" id="GO:0016491">
    <property type="term" value="F:oxidoreductase activity"/>
    <property type="evidence" value="ECO:0007669"/>
    <property type="project" value="UniProtKB-KW"/>
</dbReference>
<feature type="domain" description="AGC-kinase C-terminal" evidence="8">
    <location>
        <begin position="284"/>
        <end position="341"/>
    </location>
</feature>
<dbReference type="RefSeq" id="XP_004034701.1">
    <property type="nucleotide sequence ID" value="XM_004034653.1"/>
</dbReference>
<dbReference type="SUPFAM" id="SSF56112">
    <property type="entry name" value="Protein kinase-like (PK-like)"/>
    <property type="match status" value="1"/>
</dbReference>
<dbReference type="Proteomes" id="UP000008983">
    <property type="component" value="Unassembled WGS sequence"/>
</dbReference>
<keyword evidence="6" id="KW-0472">Membrane</keyword>
<keyword evidence="6" id="KW-1133">Transmembrane helix</keyword>
<dbReference type="PROSITE" id="PS51285">
    <property type="entry name" value="AGC_KINASE_CTER"/>
    <property type="match status" value="1"/>
</dbReference>
<keyword evidence="2 9" id="KW-0808">Transferase</keyword>
<dbReference type="InterPro" id="IPR008271">
    <property type="entry name" value="Ser/Thr_kinase_AS"/>
</dbReference>
<keyword evidence="1" id="KW-0723">Serine/threonine-protein kinase</keyword>
<proteinExistence type="predicted"/>